<dbReference type="AlphaFoldDB" id="A0AA40D843"/>
<dbReference type="GO" id="GO:0000266">
    <property type="term" value="P:mitochondrial fission"/>
    <property type="evidence" value="ECO:0007669"/>
    <property type="project" value="TreeGrafter"/>
</dbReference>
<accession>A0AA40D843</accession>
<dbReference type="InterPro" id="IPR020850">
    <property type="entry name" value="GED_dom"/>
</dbReference>
<proteinExistence type="predicted"/>
<dbReference type="InterPro" id="IPR027417">
    <property type="entry name" value="P-loop_NTPase"/>
</dbReference>
<evidence type="ECO:0000313" key="5">
    <source>
        <dbReference type="EMBL" id="KAK0665220.1"/>
    </source>
</evidence>
<dbReference type="InterPro" id="IPR000375">
    <property type="entry name" value="Dynamin_stalk"/>
</dbReference>
<dbReference type="PROSITE" id="PS51388">
    <property type="entry name" value="GED"/>
    <property type="match status" value="1"/>
</dbReference>
<dbReference type="GO" id="GO:0008017">
    <property type="term" value="F:microtubule binding"/>
    <property type="evidence" value="ECO:0007669"/>
    <property type="project" value="TreeGrafter"/>
</dbReference>
<dbReference type="Gene3D" id="3.40.50.300">
    <property type="entry name" value="P-loop containing nucleotide triphosphate hydrolases"/>
    <property type="match status" value="1"/>
</dbReference>
<dbReference type="CDD" id="cd08771">
    <property type="entry name" value="DLP_1"/>
    <property type="match status" value="1"/>
</dbReference>
<dbReference type="PROSITE" id="PS51718">
    <property type="entry name" value="G_DYNAMIN_2"/>
    <property type="match status" value="1"/>
</dbReference>
<protein>
    <submittedName>
        <fullName evidence="5">Interferon-induced GTP-binding protein Mx</fullName>
    </submittedName>
</protein>
<dbReference type="PANTHER" id="PTHR11566:SF21">
    <property type="entry name" value="DYNAMIN RELATED PROTEIN 1, ISOFORM A"/>
    <property type="match status" value="1"/>
</dbReference>
<dbReference type="GO" id="GO:0005874">
    <property type="term" value="C:microtubule"/>
    <property type="evidence" value="ECO:0007669"/>
    <property type="project" value="TreeGrafter"/>
</dbReference>
<keyword evidence="1" id="KW-0547">Nucleotide-binding</keyword>
<organism evidence="5 6">
    <name type="scientific">Cercophora samala</name>
    <dbReference type="NCBI Taxonomy" id="330535"/>
    <lineage>
        <taxon>Eukaryota</taxon>
        <taxon>Fungi</taxon>
        <taxon>Dikarya</taxon>
        <taxon>Ascomycota</taxon>
        <taxon>Pezizomycotina</taxon>
        <taxon>Sordariomycetes</taxon>
        <taxon>Sordariomycetidae</taxon>
        <taxon>Sordariales</taxon>
        <taxon>Lasiosphaeriaceae</taxon>
        <taxon>Cercophora</taxon>
    </lineage>
</organism>
<evidence type="ECO:0000259" key="3">
    <source>
        <dbReference type="PROSITE" id="PS51388"/>
    </source>
</evidence>
<dbReference type="SUPFAM" id="SSF52540">
    <property type="entry name" value="P-loop containing nucleoside triphosphate hydrolases"/>
    <property type="match status" value="1"/>
</dbReference>
<keyword evidence="6" id="KW-1185">Reference proteome</keyword>
<dbReference type="GO" id="GO:0005739">
    <property type="term" value="C:mitochondrion"/>
    <property type="evidence" value="ECO:0007669"/>
    <property type="project" value="TreeGrafter"/>
</dbReference>
<dbReference type="InterPro" id="IPR030381">
    <property type="entry name" value="G_DYNAMIN_dom"/>
</dbReference>
<dbReference type="GO" id="GO:0016020">
    <property type="term" value="C:membrane"/>
    <property type="evidence" value="ECO:0007669"/>
    <property type="project" value="TreeGrafter"/>
</dbReference>
<dbReference type="GO" id="GO:0005525">
    <property type="term" value="F:GTP binding"/>
    <property type="evidence" value="ECO:0007669"/>
    <property type="project" value="InterPro"/>
</dbReference>
<evidence type="ECO:0000259" key="4">
    <source>
        <dbReference type="PROSITE" id="PS51718"/>
    </source>
</evidence>
<dbReference type="PANTHER" id="PTHR11566">
    <property type="entry name" value="DYNAMIN"/>
    <property type="match status" value="1"/>
</dbReference>
<dbReference type="InterPro" id="IPR001401">
    <property type="entry name" value="Dynamin_GTPase"/>
</dbReference>
<dbReference type="InterPro" id="IPR045063">
    <property type="entry name" value="Dynamin_N"/>
</dbReference>
<sequence>MLALEDDPMSKLCSEDQLQLLNAVDKLRAQGISNYVSLPQIIVVGDQSSGKSSVLEAISGVSFPIKSNLCTRFPTELILRRTPLRSARVSIVPHEERSESEQKALRGFTQELLDLDDLPELIEDAKGAMGISPHGKAFAKDILRVEVTGPDRPHLTMVDLPGLIHSETKNQSASDVQLIQDVVQGYMKQSRCIILAVISAKNDFANQIVLKLARTADPTGNRTLGVITKPDTLTTGSASESLYLALARNQEVEFRLGWHVVKNMDSEKGAWTHGERDAEEDKFFSQGIWSELPPSSLGVGTFRGRLSKVLLGQIIAELPGLLNEIDKKFSSCQKQLTSLGDPRANSFDQRHYLFQLAESFQALVKSSVSGNYIDKFFKPAKTPIGYEQRIRAVVQNLNEDFASGLSTLGHRWKVSDALSALPLSTVDVGNCPLGKVTKVRREDFISYVEYLQKRTRGRELPGTFNPMLVADLFLEQSGNWEAIARAHVDTVWKAVNRFLELVIAHIADESTAVAMHREVVKPAMKQVLKDMRNKTTELLLPHQNAHPITYNDTFLEVLEKVRVKRREKEFSDIVKDFFAINSTQNLTSSARWTLAQGGYDLGKLVKDLANAEGMGMKRLAATDAMDCLDAYYKVALRRFIDDISVQVIEEKLVNVLDNILSPVSVYHMTPNLAARIAGEPEDSRMERAQLTKQLEVLAAGLETCKRFVGLKLTGG</sequence>
<dbReference type="FunFam" id="3.40.50.300:FF:001425">
    <property type="entry name" value="Dynamin GTPase, putative"/>
    <property type="match status" value="1"/>
</dbReference>
<name>A0AA40D843_9PEZI</name>
<dbReference type="InterPro" id="IPR022812">
    <property type="entry name" value="Dynamin"/>
</dbReference>
<dbReference type="GO" id="GO:0048312">
    <property type="term" value="P:intracellular distribution of mitochondria"/>
    <property type="evidence" value="ECO:0007669"/>
    <property type="project" value="TreeGrafter"/>
</dbReference>
<dbReference type="Gene3D" id="1.20.120.1240">
    <property type="entry name" value="Dynamin, middle domain"/>
    <property type="match status" value="1"/>
</dbReference>
<dbReference type="GO" id="GO:0003924">
    <property type="term" value="F:GTPase activity"/>
    <property type="evidence" value="ECO:0007669"/>
    <property type="project" value="InterPro"/>
</dbReference>
<dbReference type="GO" id="GO:0006897">
    <property type="term" value="P:endocytosis"/>
    <property type="evidence" value="ECO:0007669"/>
    <property type="project" value="TreeGrafter"/>
</dbReference>
<dbReference type="Proteomes" id="UP001174997">
    <property type="component" value="Unassembled WGS sequence"/>
</dbReference>
<evidence type="ECO:0000256" key="1">
    <source>
        <dbReference type="ARBA" id="ARBA00022741"/>
    </source>
</evidence>
<dbReference type="PRINTS" id="PR00195">
    <property type="entry name" value="DYNAMIN"/>
</dbReference>
<evidence type="ECO:0000256" key="2">
    <source>
        <dbReference type="ARBA" id="ARBA00023134"/>
    </source>
</evidence>
<feature type="domain" description="Dynamin-type G" evidence="4">
    <location>
        <begin position="35"/>
        <end position="319"/>
    </location>
</feature>
<evidence type="ECO:0000313" key="6">
    <source>
        <dbReference type="Proteomes" id="UP001174997"/>
    </source>
</evidence>
<reference evidence="5" key="1">
    <citation type="submission" date="2023-06" db="EMBL/GenBank/DDBJ databases">
        <title>Genome-scale phylogeny and comparative genomics of the fungal order Sordariales.</title>
        <authorList>
            <consortium name="Lawrence Berkeley National Laboratory"/>
            <person name="Hensen N."/>
            <person name="Bonometti L."/>
            <person name="Westerberg I."/>
            <person name="Brannstrom I.O."/>
            <person name="Guillou S."/>
            <person name="Cros-Aarteil S."/>
            <person name="Calhoun S."/>
            <person name="Haridas S."/>
            <person name="Kuo A."/>
            <person name="Mondo S."/>
            <person name="Pangilinan J."/>
            <person name="Riley R."/>
            <person name="Labutti K."/>
            <person name="Andreopoulos B."/>
            <person name="Lipzen A."/>
            <person name="Chen C."/>
            <person name="Yanf M."/>
            <person name="Daum C."/>
            <person name="Ng V."/>
            <person name="Clum A."/>
            <person name="Steindorff A."/>
            <person name="Ohm R."/>
            <person name="Martin F."/>
            <person name="Silar P."/>
            <person name="Natvig D."/>
            <person name="Lalanne C."/>
            <person name="Gautier V."/>
            <person name="Ament-Velasquez S.L."/>
            <person name="Kruys A."/>
            <person name="Hutchinson M.I."/>
            <person name="Powell A.J."/>
            <person name="Barry K."/>
            <person name="Miller A.N."/>
            <person name="Grigoriev I.V."/>
            <person name="Debuchy R."/>
            <person name="Gladieux P."/>
            <person name="Thoren M.H."/>
            <person name="Johannesson H."/>
        </authorList>
    </citation>
    <scope>NUCLEOTIDE SEQUENCE</scope>
    <source>
        <strain evidence="5">CBS 307.81</strain>
    </source>
</reference>
<gene>
    <name evidence="5" type="ORF">QBC41DRAFT_16390</name>
</gene>
<comment type="caution">
    <text evidence="5">The sequence shown here is derived from an EMBL/GenBank/DDBJ whole genome shotgun (WGS) entry which is preliminary data.</text>
</comment>
<dbReference type="Pfam" id="PF00350">
    <property type="entry name" value="Dynamin_N"/>
    <property type="match status" value="1"/>
</dbReference>
<dbReference type="EMBL" id="JAULSY010000115">
    <property type="protein sequence ID" value="KAK0665220.1"/>
    <property type="molecule type" value="Genomic_DNA"/>
</dbReference>
<keyword evidence="2" id="KW-0342">GTP-binding</keyword>
<dbReference type="GO" id="GO:0016559">
    <property type="term" value="P:peroxisome fission"/>
    <property type="evidence" value="ECO:0007669"/>
    <property type="project" value="TreeGrafter"/>
</dbReference>
<feature type="domain" description="GED" evidence="3">
    <location>
        <begin position="621"/>
        <end position="712"/>
    </location>
</feature>
<dbReference type="Pfam" id="PF01031">
    <property type="entry name" value="Dynamin_M"/>
    <property type="match status" value="1"/>
</dbReference>
<dbReference type="SMART" id="SM00053">
    <property type="entry name" value="DYNc"/>
    <property type="match status" value="1"/>
</dbReference>